<name>A0ABW4RVN2_9ACTN</name>
<dbReference type="InterPro" id="IPR003759">
    <property type="entry name" value="Cbl-bd_cap"/>
</dbReference>
<sequence>MYTITKAAELVRVTPARLRAWELQYGIVQAHRDEHGTRLYDEDQIDMLREMAAMVQRGLAPGRAAQLVRQAFARYSADQAAETNRATHEMDRMMAEGDLVKAAAELEPRTLHQMLGRALRPDQGIALEQVFDDWLLPQFQRLGWSWEEGQIVVAQEHFVTAAVMRVLARCFDELEEGDGPVVMMGLPPGSRHELGLLCFAICARLRGLQVVYLGADVPLSTWLEAVRLRRPRAVVTAASMRRDAISAGRVADLLAAHGMRDVWTGGAHGDEVHGAAVLPHRVGEATMLLDAQLRAGLGARPRLEVAGRSRVVPLRTPVHPSQRVLPPGDDSA</sequence>
<dbReference type="Gene3D" id="1.10.1240.10">
    <property type="entry name" value="Methionine synthase domain"/>
    <property type="match status" value="1"/>
</dbReference>
<dbReference type="SUPFAM" id="SSF52242">
    <property type="entry name" value="Cobalamin (vitamin B12)-binding domain"/>
    <property type="match status" value="1"/>
</dbReference>
<keyword evidence="3" id="KW-0804">Transcription</keyword>
<evidence type="ECO:0000259" key="4">
    <source>
        <dbReference type="PROSITE" id="PS50937"/>
    </source>
</evidence>
<evidence type="ECO:0000256" key="2">
    <source>
        <dbReference type="ARBA" id="ARBA00023125"/>
    </source>
</evidence>
<dbReference type="SUPFAM" id="SSF46955">
    <property type="entry name" value="Putative DNA-binding domain"/>
    <property type="match status" value="1"/>
</dbReference>
<evidence type="ECO:0000313" key="6">
    <source>
        <dbReference type="EMBL" id="MFD1889759.1"/>
    </source>
</evidence>
<evidence type="ECO:0000256" key="3">
    <source>
        <dbReference type="ARBA" id="ARBA00023163"/>
    </source>
</evidence>
<evidence type="ECO:0000256" key="1">
    <source>
        <dbReference type="ARBA" id="ARBA00023015"/>
    </source>
</evidence>
<dbReference type="PROSITE" id="PS51332">
    <property type="entry name" value="B12_BINDING"/>
    <property type="match status" value="1"/>
</dbReference>
<dbReference type="EMBL" id="JBHUFZ010000015">
    <property type="protein sequence ID" value="MFD1889759.1"/>
    <property type="molecule type" value="Genomic_DNA"/>
</dbReference>
<keyword evidence="1" id="KW-0805">Transcription regulation</keyword>
<dbReference type="InterPro" id="IPR036724">
    <property type="entry name" value="Cobalamin-bd_sf"/>
</dbReference>
<proteinExistence type="predicted"/>
<dbReference type="Pfam" id="PF13411">
    <property type="entry name" value="MerR_1"/>
    <property type="match status" value="1"/>
</dbReference>
<accession>A0ABW4RVN2</accession>
<feature type="domain" description="B12-binding" evidence="5">
    <location>
        <begin position="179"/>
        <end position="303"/>
    </location>
</feature>
<protein>
    <submittedName>
        <fullName evidence="6">MerR family transcriptional regulator</fullName>
    </submittedName>
</protein>
<evidence type="ECO:0000313" key="7">
    <source>
        <dbReference type="Proteomes" id="UP001597326"/>
    </source>
</evidence>
<organism evidence="6 7">
    <name type="scientific">Luteococcus peritonei</name>
    <dbReference type="NCBI Taxonomy" id="88874"/>
    <lineage>
        <taxon>Bacteria</taxon>
        <taxon>Bacillati</taxon>
        <taxon>Actinomycetota</taxon>
        <taxon>Actinomycetes</taxon>
        <taxon>Propionibacteriales</taxon>
        <taxon>Propionibacteriaceae</taxon>
        <taxon>Luteococcus</taxon>
    </lineage>
</organism>
<dbReference type="SMART" id="SM00422">
    <property type="entry name" value="HTH_MERR"/>
    <property type="match status" value="1"/>
</dbReference>
<dbReference type="PANTHER" id="PTHR30204:SF67">
    <property type="entry name" value="HTH-TYPE TRANSCRIPTIONAL REGULATOR MLRA-RELATED"/>
    <property type="match status" value="1"/>
</dbReference>
<feature type="domain" description="HTH merR-type" evidence="4">
    <location>
        <begin position="1"/>
        <end position="70"/>
    </location>
</feature>
<dbReference type="InterPro" id="IPR009061">
    <property type="entry name" value="DNA-bd_dom_put_sf"/>
</dbReference>
<dbReference type="InterPro" id="IPR006158">
    <property type="entry name" value="Cobalamin-bd"/>
</dbReference>
<dbReference type="Pfam" id="PF02607">
    <property type="entry name" value="B12-binding_2"/>
    <property type="match status" value="1"/>
</dbReference>
<dbReference type="InterPro" id="IPR047057">
    <property type="entry name" value="MerR_fam"/>
</dbReference>
<keyword evidence="2" id="KW-0238">DNA-binding</keyword>
<dbReference type="PANTHER" id="PTHR30204">
    <property type="entry name" value="REDOX-CYCLING DRUG-SENSING TRANSCRIPTIONAL ACTIVATOR SOXR"/>
    <property type="match status" value="1"/>
</dbReference>
<evidence type="ECO:0000259" key="5">
    <source>
        <dbReference type="PROSITE" id="PS51332"/>
    </source>
</evidence>
<dbReference type="RefSeq" id="WP_343873371.1">
    <property type="nucleotide sequence ID" value="NZ_BAAAIX010000016.1"/>
</dbReference>
<dbReference type="InterPro" id="IPR000551">
    <property type="entry name" value="MerR-type_HTH_dom"/>
</dbReference>
<dbReference type="Gene3D" id="3.40.50.280">
    <property type="entry name" value="Cobalamin-binding domain"/>
    <property type="match status" value="1"/>
</dbReference>
<dbReference type="Proteomes" id="UP001597326">
    <property type="component" value="Unassembled WGS sequence"/>
</dbReference>
<gene>
    <name evidence="6" type="ORF">ACFSCS_06080</name>
</gene>
<reference evidence="7" key="1">
    <citation type="journal article" date="2019" name="Int. J. Syst. Evol. Microbiol.">
        <title>The Global Catalogue of Microorganisms (GCM) 10K type strain sequencing project: providing services to taxonomists for standard genome sequencing and annotation.</title>
        <authorList>
            <consortium name="The Broad Institute Genomics Platform"/>
            <consortium name="The Broad Institute Genome Sequencing Center for Infectious Disease"/>
            <person name="Wu L."/>
            <person name="Ma J."/>
        </authorList>
    </citation>
    <scope>NUCLEOTIDE SEQUENCE [LARGE SCALE GENOMIC DNA]</scope>
    <source>
        <strain evidence="7">CAIM 431</strain>
    </source>
</reference>
<dbReference type="PROSITE" id="PS50937">
    <property type="entry name" value="HTH_MERR_2"/>
    <property type="match status" value="1"/>
</dbReference>
<dbReference type="Gene3D" id="1.10.1660.10">
    <property type="match status" value="1"/>
</dbReference>
<comment type="caution">
    <text evidence="6">The sequence shown here is derived from an EMBL/GenBank/DDBJ whole genome shotgun (WGS) entry which is preliminary data.</text>
</comment>
<dbReference type="InterPro" id="IPR036594">
    <property type="entry name" value="Meth_synthase_dom"/>
</dbReference>
<keyword evidence="7" id="KW-1185">Reference proteome</keyword>